<dbReference type="GO" id="GO:0052621">
    <property type="term" value="F:diguanylate cyclase activity"/>
    <property type="evidence" value="ECO:0007669"/>
    <property type="project" value="UniProtKB-EC"/>
</dbReference>
<dbReference type="EMBL" id="DWYG01000138">
    <property type="protein sequence ID" value="HJB42467.1"/>
    <property type="molecule type" value="Genomic_DNA"/>
</dbReference>
<evidence type="ECO:0000313" key="3">
    <source>
        <dbReference type="Proteomes" id="UP000886803"/>
    </source>
</evidence>
<dbReference type="SMART" id="SM00267">
    <property type="entry name" value="GGDEF"/>
    <property type="match status" value="1"/>
</dbReference>
<keyword evidence="2" id="KW-0808">Transferase</keyword>
<dbReference type="Pfam" id="PF00990">
    <property type="entry name" value="GGDEF"/>
    <property type="match status" value="1"/>
</dbReference>
<dbReference type="InterPro" id="IPR043128">
    <property type="entry name" value="Rev_trsase/Diguanyl_cyclase"/>
</dbReference>
<evidence type="ECO:0000313" key="2">
    <source>
        <dbReference type="EMBL" id="HJB42467.1"/>
    </source>
</evidence>
<dbReference type="AlphaFoldDB" id="A0A9D2S3F0"/>
<dbReference type="EC" id="2.7.7.65" evidence="2"/>
<dbReference type="Gene3D" id="3.30.70.270">
    <property type="match status" value="1"/>
</dbReference>
<accession>A0A9D2S3F0</accession>
<protein>
    <submittedName>
        <fullName evidence="2">Diguanylate cyclase</fullName>
        <ecNumber evidence="2">2.7.7.65</ecNumber>
    </submittedName>
</protein>
<proteinExistence type="predicted"/>
<sequence>MEYTREQLTAQIQAMQPMFDDVVLVDPSAGQKLDPVTLQPTGPAQEVPRLDERGRAWEPLFEDDDISLVLYWSVRPDGRPLVLAGTYRLPHVDAGGTREANAFTRMMAQCREELCRDYVTGVYNRAYLDAAFRGRITAAASSGKPVSIALVGINEYATLCRTESTAAADRCLNTAAGILGLALNGEKEDNTLVRLEDGVFLAVSVGSSAGALAARLEDALRNARRNFSITLARRGEFSATVVSADWGEVGNWDLLLGLAEQRLNGG</sequence>
<reference evidence="2" key="2">
    <citation type="submission" date="2021-04" db="EMBL/GenBank/DDBJ databases">
        <authorList>
            <person name="Gilroy R."/>
        </authorList>
    </citation>
    <scope>NUCLEOTIDE SEQUENCE</scope>
    <source>
        <strain evidence="2">ChiBcec8-13705</strain>
    </source>
</reference>
<organism evidence="2 3">
    <name type="scientific">Candidatus Gemmiger avicola</name>
    <dbReference type="NCBI Taxonomy" id="2838605"/>
    <lineage>
        <taxon>Bacteria</taxon>
        <taxon>Bacillati</taxon>
        <taxon>Bacillota</taxon>
        <taxon>Clostridia</taxon>
        <taxon>Eubacteriales</taxon>
        <taxon>Gemmiger</taxon>
    </lineage>
</organism>
<reference evidence="2" key="1">
    <citation type="journal article" date="2021" name="PeerJ">
        <title>Extensive microbial diversity within the chicken gut microbiome revealed by metagenomics and culture.</title>
        <authorList>
            <person name="Gilroy R."/>
            <person name="Ravi A."/>
            <person name="Getino M."/>
            <person name="Pursley I."/>
            <person name="Horton D.L."/>
            <person name="Alikhan N.F."/>
            <person name="Baker D."/>
            <person name="Gharbi K."/>
            <person name="Hall N."/>
            <person name="Watson M."/>
            <person name="Adriaenssens E.M."/>
            <person name="Foster-Nyarko E."/>
            <person name="Jarju S."/>
            <person name="Secka A."/>
            <person name="Antonio M."/>
            <person name="Oren A."/>
            <person name="Chaudhuri R.R."/>
            <person name="La Ragione R."/>
            <person name="Hildebrand F."/>
            <person name="Pallen M.J."/>
        </authorList>
    </citation>
    <scope>NUCLEOTIDE SEQUENCE</scope>
    <source>
        <strain evidence="2">ChiBcec8-13705</strain>
    </source>
</reference>
<evidence type="ECO:0000259" key="1">
    <source>
        <dbReference type="SMART" id="SM00267"/>
    </source>
</evidence>
<gene>
    <name evidence="2" type="ORF">H9945_08210</name>
</gene>
<keyword evidence="2" id="KW-0548">Nucleotidyltransferase</keyword>
<dbReference type="Proteomes" id="UP000886803">
    <property type="component" value="Unassembled WGS sequence"/>
</dbReference>
<dbReference type="InterPro" id="IPR029787">
    <property type="entry name" value="Nucleotide_cyclase"/>
</dbReference>
<dbReference type="SUPFAM" id="SSF55073">
    <property type="entry name" value="Nucleotide cyclase"/>
    <property type="match status" value="1"/>
</dbReference>
<comment type="caution">
    <text evidence="2">The sequence shown here is derived from an EMBL/GenBank/DDBJ whole genome shotgun (WGS) entry which is preliminary data.</text>
</comment>
<name>A0A9D2S3F0_9FIRM</name>
<feature type="domain" description="GGDEF" evidence="1">
    <location>
        <begin position="103"/>
        <end position="265"/>
    </location>
</feature>
<dbReference type="InterPro" id="IPR000160">
    <property type="entry name" value="GGDEF_dom"/>
</dbReference>